<evidence type="ECO:0000259" key="1">
    <source>
        <dbReference type="Pfam" id="PF13460"/>
    </source>
</evidence>
<evidence type="ECO:0000313" key="3">
    <source>
        <dbReference type="Proteomes" id="UP000568380"/>
    </source>
</evidence>
<protein>
    <submittedName>
        <fullName evidence="2">Uncharacterized protein YbjT (DUF2867 family)</fullName>
    </submittedName>
</protein>
<proteinExistence type="predicted"/>
<dbReference type="InterPro" id="IPR051604">
    <property type="entry name" value="Ergot_Alk_Oxidoreductase"/>
</dbReference>
<accession>A0A7W7ZYN5</accession>
<name>A0A7W7ZYN5_9ACTN</name>
<reference evidence="2 3" key="1">
    <citation type="submission" date="2020-08" db="EMBL/GenBank/DDBJ databases">
        <title>Genomic Encyclopedia of Type Strains, Phase IV (KMG-IV): sequencing the most valuable type-strain genomes for metagenomic binning, comparative biology and taxonomic classification.</title>
        <authorList>
            <person name="Goeker M."/>
        </authorList>
    </citation>
    <scope>NUCLEOTIDE SEQUENCE [LARGE SCALE GENOMIC DNA]</scope>
    <source>
        <strain evidence="2 3">DSM 45385</strain>
    </source>
</reference>
<gene>
    <name evidence="2" type="ORF">HNR40_001722</name>
</gene>
<dbReference type="InterPro" id="IPR016040">
    <property type="entry name" value="NAD(P)-bd_dom"/>
</dbReference>
<evidence type="ECO:0000313" key="2">
    <source>
        <dbReference type="EMBL" id="MBB5076258.1"/>
    </source>
</evidence>
<dbReference type="Gene3D" id="3.40.50.720">
    <property type="entry name" value="NAD(P)-binding Rossmann-like Domain"/>
    <property type="match status" value="1"/>
</dbReference>
<dbReference type="SUPFAM" id="SSF51735">
    <property type="entry name" value="NAD(P)-binding Rossmann-fold domains"/>
    <property type="match status" value="1"/>
</dbReference>
<comment type="caution">
    <text evidence="2">The sequence shown here is derived from an EMBL/GenBank/DDBJ whole genome shotgun (WGS) entry which is preliminary data.</text>
</comment>
<feature type="domain" description="NAD(P)-binding" evidence="1">
    <location>
        <begin position="6"/>
        <end position="176"/>
    </location>
</feature>
<dbReference type="PANTHER" id="PTHR43162">
    <property type="match status" value="1"/>
</dbReference>
<dbReference type="EMBL" id="JACHIN010000002">
    <property type="protein sequence ID" value="MBB5076258.1"/>
    <property type="molecule type" value="Genomic_DNA"/>
</dbReference>
<organism evidence="2 3">
    <name type="scientific">Nonomuraea endophytica</name>
    <dbReference type="NCBI Taxonomy" id="714136"/>
    <lineage>
        <taxon>Bacteria</taxon>
        <taxon>Bacillati</taxon>
        <taxon>Actinomycetota</taxon>
        <taxon>Actinomycetes</taxon>
        <taxon>Streptosporangiales</taxon>
        <taxon>Streptosporangiaceae</taxon>
        <taxon>Nonomuraea</taxon>
    </lineage>
</organism>
<dbReference type="RefSeq" id="WP_184959687.1">
    <property type="nucleotide sequence ID" value="NZ_JACHIN010000002.1"/>
</dbReference>
<dbReference type="Proteomes" id="UP000568380">
    <property type="component" value="Unassembled WGS sequence"/>
</dbReference>
<dbReference type="Gene3D" id="3.90.25.10">
    <property type="entry name" value="UDP-galactose 4-epimerase, domain 1"/>
    <property type="match status" value="1"/>
</dbReference>
<sequence length="276" mass="28175">MILITGATGTIGSEVTRLLAEAGVPARAMTRDPGKVAGPAVHGDFGDVRSLEAAVTEVSAALLLTPFGAEIAAHDRAFVDVAARAGVRKIVKISAIGAGESEDPEDVGGMHGAGERAVTGSGLEWTIVRPSMFATNALGWAETVKAGQPIPNMTGDGRQGIVDPRDIAAVAVAALTGSGHHGRIYEVTGPDLLSTPDQAGLIGRAIGRRVETVNVPIEQAAAQIPDPAYAKAAAKGWAFIAAEGNAVVTTAVQDVLGRPSRSFESWARDTKAAFGG</sequence>
<dbReference type="AlphaFoldDB" id="A0A7W7ZYN5"/>
<dbReference type="PANTHER" id="PTHR43162:SF1">
    <property type="entry name" value="PRESTALK A DIFFERENTIATION PROTEIN A"/>
    <property type="match status" value="1"/>
</dbReference>
<dbReference type="InterPro" id="IPR036291">
    <property type="entry name" value="NAD(P)-bd_dom_sf"/>
</dbReference>
<keyword evidence="3" id="KW-1185">Reference proteome</keyword>
<dbReference type="Pfam" id="PF13460">
    <property type="entry name" value="NAD_binding_10"/>
    <property type="match status" value="1"/>
</dbReference>